<keyword evidence="5" id="KW-0547">Nucleotide-binding</keyword>
<dbReference type="PANTHER" id="PTHR43790:SF1">
    <property type="entry name" value="XYLOSE IMPORT ATP-BINDING PROTEIN XYLG"/>
    <property type="match status" value="1"/>
</dbReference>
<evidence type="ECO:0000256" key="6">
    <source>
        <dbReference type="ARBA" id="ARBA00022840"/>
    </source>
</evidence>
<dbReference type="Gene3D" id="3.40.50.300">
    <property type="entry name" value="P-loop containing nucleotide triphosphate hydrolases"/>
    <property type="match status" value="2"/>
</dbReference>
<dbReference type="SUPFAM" id="SSF52540">
    <property type="entry name" value="P-loop containing nucleoside triphosphate hydrolases"/>
    <property type="match status" value="2"/>
</dbReference>
<dbReference type="GO" id="GO:0005524">
    <property type="term" value="F:ATP binding"/>
    <property type="evidence" value="ECO:0007669"/>
    <property type="project" value="UniProtKB-KW"/>
</dbReference>
<gene>
    <name evidence="10" type="ORF">CEQ48_03005</name>
</gene>
<name>A0AAU8WPC3_9VIBR</name>
<accession>A0AAU8WPC3</accession>
<evidence type="ECO:0000256" key="2">
    <source>
        <dbReference type="ARBA" id="ARBA00022475"/>
    </source>
</evidence>
<dbReference type="EMBL" id="CP022352">
    <property type="protein sequence ID" value="ASK53781.1"/>
    <property type="molecule type" value="Genomic_DNA"/>
</dbReference>
<evidence type="ECO:0000256" key="8">
    <source>
        <dbReference type="ARBA" id="ARBA00023136"/>
    </source>
</evidence>
<evidence type="ECO:0000259" key="9">
    <source>
        <dbReference type="PROSITE" id="PS50893"/>
    </source>
</evidence>
<dbReference type="Proteomes" id="UP000198371">
    <property type="component" value="Chromosome 2"/>
</dbReference>
<dbReference type="RefSeq" id="WP_089070171.1">
    <property type="nucleotide sequence ID" value="NZ_CAWNWD010000015.1"/>
</dbReference>
<keyword evidence="8" id="KW-0472">Membrane</keyword>
<keyword evidence="7" id="KW-1278">Translocase</keyword>
<dbReference type="InterPro" id="IPR050107">
    <property type="entry name" value="ABC_carbohydrate_import_ATPase"/>
</dbReference>
<dbReference type="PROSITE" id="PS50893">
    <property type="entry name" value="ABC_TRANSPORTER_2"/>
    <property type="match status" value="2"/>
</dbReference>
<dbReference type="GO" id="GO:0016887">
    <property type="term" value="F:ATP hydrolysis activity"/>
    <property type="evidence" value="ECO:0007669"/>
    <property type="project" value="InterPro"/>
</dbReference>
<dbReference type="SMART" id="SM00382">
    <property type="entry name" value="AAA"/>
    <property type="match status" value="2"/>
</dbReference>
<sequence>MQGLPLVQVKNVSKSFAGVRALNDVSFSIYPGERLTLVGENGSGKSTIIKIIAGVQPYDEGEILIAGHDYPKLTPKEAISAGIQVIYQDFSLFPNLTVAENLAFNAHVASGDWRMDWHQTEQIAKQALARIGVEIPLDELAGNLSAADRQLIAIAKALLKNTSLIIMDEPTTALTKKEVKNLLWIIDELKAQGIAIVFVSHKMEEVLTVSDRVVVLRNGELIMEQPIEVLDRQAIVEAMSGVRLEETKAQAKPRTGQPLLTVKSLALPPALVDASFDLYPGQVLGVTGLLGSGRAELARALMGIVPASSGVLCIDGHPVTIGNVADALQHRIALVPEDRLSEGLFIDNSIGFNMMCRVLHEFESELKLLDWAALKQKAQQWVDALKVKTNDCRLPVSSLSGGNQQKVVLAKWLAFNPRILILVGPTVGVDIRAKMEIIDKIHQLAEQGLSVIVITDDIPELLQVSNAVMVMTRGRSSEVVSIDEVDEQWVIRQLAFEGEEA</sequence>
<dbReference type="CDD" id="cd03216">
    <property type="entry name" value="ABC_Carb_Monos_I"/>
    <property type="match status" value="1"/>
</dbReference>
<protein>
    <submittedName>
        <fullName evidence="10">Lipase</fullName>
    </submittedName>
</protein>
<organism evidence="10 11">
    <name type="scientific">Vibrio tarriae</name>
    <dbReference type="NCBI Taxonomy" id="2014742"/>
    <lineage>
        <taxon>Bacteria</taxon>
        <taxon>Pseudomonadati</taxon>
        <taxon>Pseudomonadota</taxon>
        <taxon>Gammaproteobacteria</taxon>
        <taxon>Vibrionales</taxon>
        <taxon>Vibrionaceae</taxon>
        <taxon>Vibrio</taxon>
    </lineage>
</organism>
<dbReference type="PROSITE" id="PS00211">
    <property type="entry name" value="ABC_TRANSPORTER_1"/>
    <property type="match status" value="1"/>
</dbReference>
<feature type="domain" description="ABC transporter" evidence="9">
    <location>
        <begin position="242"/>
        <end position="498"/>
    </location>
</feature>
<dbReference type="Pfam" id="PF00005">
    <property type="entry name" value="ABC_tran"/>
    <property type="match status" value="2"/>
</dbReference>
<dbReference type="GeneID" id="88785013"/>
<dbReference type="InterPro" id="IPR017871">
    <property type="entry name" value="ABC_transporter-like_CS"/>
</dbReference>
<dbReference type="InterPro" id="IPR003593">
    <property type="entry name" value="AAA+_ATPase"/>
</dbReference>
<proteinExistence type="predicted"/>
<reference evidence="10 11" key="2">
    <citation type="submission" date="2017-06" db="EMBL/GenBank/DDBJ databases">
        <title>Complete genome sequence of Vibrio sp. 2521-89, a close relative of Vibrio cholerae isolated from lake water in New Mexico, USA.</title>
        <authorList>
            <person name="Liang K."/>
            <person name="Orata F.D."/>
            <person name="Winkjer N.S."/>
            <person name="Tarr C.L."/>
            <person name="Boucher Y."/>
        </authorList>
    </citation>
    <scope>NUCLEOTIDE SEQUENCE [LARGE SCALE GENOMIC DNA]</scope>
    <source>
        <strain evidence="10 11">2521-89</strain>
    </source>
</reference>
<dbReference type="PANTHER" id="PTHR43790">
    <property type="entry name" value="CARBOHYDRATE TRANSPORT ATP-BINDING PROTEIN MG119-RELATED"/>
    <property type="match status" value="1"/>
</dbReference>
<dbReference type="KEGG" id="vti:CEQ48_03005"/>
<evidence type="ECO:0000256" key="4">
    <source>
        <dbReference type="ARBA" id="ARBA00022737"/>
    </source>
</evidence>
<keyword evidence="3" id="KW-0762">Sugar transport</keyword>
<evidence type="ECO:0000256" key="5">
    <source>
        <dbReference type="ARBA" id="ARBA00022741"/>
    </source>
</evidence>
<keyword evidence="11" id="KW-1185">Reference proteome</keyword>
<dbReference type="CDD" id="cd03215">
    <property type="entry name" value="ABC_Carb_Monos_II"/>
    <property type="match status" value="1"/>
</dbReference>
<keyword evidence="4" id="KW-0677">Repeat</keyword>
<evidence type="ECO:0000256" key="7">
    <source>
        <dbReference type="ARBA" id="ARBA00022967"/>
    </source>
</evidence>
<evidence type="ECO:0000256" key="1">
    <source>
        <dbReference type="ARBA" id="ARBA00022448"/>
    </source>
</evidence>
<reference evidence="11" key="1">
    <citation type="journal article" date="2017" name="Genome Announc.">
        <title>Complete Genome Sequence of Vibrio sp. Strain 2521-89, a Close Relative of Vibrio cholerae Isolated from Lake Water in New Mexico, USA.</title>
        <authorList>
            <person name="Liang K."/>
            <person name="Orata F.D."/>
            <person name="Winkjer N.S."/>
            <person name="Rowe L.A."/>
            <person name="Tarr C.L."/>
            <person name="Boucher Y."/>
        </authorList>
    </citation>
    <scope>NUCLEOTIDE SEQUENCE [LARGE SCALE GENOMIC DNA]</scope>
    <source>
        <strain evidence="11">2521-89</strain>
    </source>
</reference>
<keyword evidence="1" id="KW-0813">Transport</keyword>
<evidence type="ECO:0000313" key="11">
    <source>
        <dbReference type="Proteomes" id="UP000198371"/>
    </source>
</evidence>
<keyword evidence="6" id="KW-0067">ATP-binding</keyword>
<keyword evidence="2" id="KW-1003">Cell membrane</keyword>
<dbReference type="AlphaFoldDB" id="A0AAU8WPC3"/>
<dbReference type="InterPro" id="IPR003439">
    <property type="entry name" value="ABC_transporter-like_ATP-bd"/>
</dbReference>
<feature type="domain" description="ABC transporter" evidence="9">
    <location>
        <begin position="7"/>
        <end position="243"/>
    </location>
</feature>
<evidence type="ECO:0000256" key="3">
    <source>
        <dbReference type="ARBA" id="ARBA00022597"/>
    </source>
</evidence>
<evidence type="ECO:0000313" key="10">
    <source>
        <dbReference type="EMBL" id="ASK53781.1"/>
    </source>
</evidence>
<dbReference type="InterPro" id="IPR027417">
    <property type="entry name" value="P-loop_NTPase"/>
</dbReference>